<dbReference type="InterPro" id="IPR052924">
    <property type="entry name" value="OsmC/Ohr_hydroprdx_reductase"/>
</dbReference>
<dbReference type="EMBL" id="PUFO01000092">
    <property type="protein sequence ID" value="TDG73047.1"/>
    <property type="molecule type" value="Genomic_DNA"/>
</dbReference>
<evidence type="ECO:0008006" key="3">
    <source>
        <dbReference type="Google" id="ProtNLM"/>
    </source>
</evidence>
<protein>
    <recommendedName>
        <fullName evidence="3">OsmC-like protein</fullName>
    </recommendedName>
</protein>
<comment type="caution">
    <text evidence="1">The sequence shown here is derived from an EMBL/GenBank/DDBJ whole genome shotgun (WGS) entry which is preliminary data.</text>
</comment>
<dbReference type="Proteomes" id="UP000294854">
    <property type="component" value="Unassembled WGS sequence"/>
</dbReference>
<dbReference type="STRING" id="1122149.FD44_GL000228"/>
<dbReference type="Pfam" id="PF02566">
    <property type="entry name" value="OsmC"/>
    <property type="match status" value="1"/>
</dbReference>
<dbReference type="RefSeq" id="WP_010620003.1">
    <property type="nucleotide sequence ID" value="NZ_PUFO01000092.1"/>
</dbReference>
<dbReference type="SUPFAM" id="SSF82784">
    <property type="entry name" value="OsmC-like"/>
    <property type="match status" value="1"/>
</dbReference>
<dbReference type="PANTHER" id="PTHR35368">
    <property type="entry name" value="HYDROPEROXIDE REDUCTASE"/>
    <property type="match status" value="1"/>
</dbReference>
<evidence type="ECO:0000313" key="1">
    <source>
        <dbReference type="EMBL" id="TDG73047.1"/>
    </source>
</evidence>
<dbReference type="OrthoDB" id="1433018at2"/>
<sequence length="138" mass="14964">MGQYIVHSKLRNIGAQVDQQTGQHRFISDEPISGHGTDAGPNPVQYLLSSIGGCLAITANDVARKNDELELKKFDVKTSGTTTNFQDGGSAVTKIKVHVELETNLSDSDQKVFMSRVLKGCTVHNTLKNAVPIELTIN</sequence>
<dbReference type="InterPro" id="IPR003718">
    <property type="entry name" value="OsmC/Ohr_fam"/>
</dbReference>
<reference evidence="1 2" key="1">
    <citation type="journal article" date="2019" name="Appl. Microbiol. Biotechnol.">
        <title>Uncovering carbohydrate metabolism through a genotype-phenotype association study of 56 lactic acid bacteria genomes.</title>
        <authorList>
            <person name="Buron-Moles G."/>
            <person name="Chailyan A."/>
            <person name="Dolejs I."/>
            <person name="Forster J."/>
            <person name="Miks M.H."/>
        </authorList>
    </citation>
    <scope>NUCLEOTIDE SEQUENCE [LARGE SCALE GENOMIC DNA]</scope>
    <source>
        <strain evidence="1 2">ATCC 49373</strain>
    </source>
</reference>
<keyword evidence="2" id="KW-1185">Reference proteome</keyword>
<evidence type="ECO:0000313" key="2">
    <source>
        <dbReference type="Proteomes" id="UP000294854"/>
    </source>
</evidence>
<organism evidence="1 2">
    <name type="scientific">Secundilactobacillus malefermentans</name>
    <dbReference type="NCBI Taxonomy" id="176292"/>
    <lineage>
        <taxon>Bacteria</taxon>
        <taxon>Bacillati</taxon>
        <taxon>Bacillota</taxon>
        <taxon>Bacilli</taxon>
        <taxon>Lactobacillales</taxon>
        <taxon>Lactobacillaceae</taxon>
        <taxon>Secundilactobacillus</taxon>
    </lineage>
</organism>
<proteinExistence type="predicted"/>
<dbReference type="Gene3D" id="3.30.300.20">
    <property type="match status" value="1"/>
</dbReference>
<gene>
    <name evidence="1" type="ORF">C5L31_001493</name>
</gene>
<dbReference type="InterPro" id="IPR036102">
    <property type="entry name" value="OsmC/Ohrsf"/>
</dbReference>
<name>A0A4R5NGY0_9LACO</name>
<dbReference type="InterPro" id="IPR015946">
    <property type="entry name" value="KH_dom-like_a/b"/>
</dbReference>
<dbReference type="PANTHER" id="PTHR35368:SF1">
    <property type="entry name" value="HYDROPEROXIDE REDUCTASE"/>
    <property type="match status" value="1"/>
</dbReference>
<accession>A0A4R5NGY0</accession>
<dbReference type="AlphaFoldDB" id="A0A4R5NGY0"/>